<accession>A0A1X6NU67</accession>
<evidence type="ECO:0000256" key="1">
    <source>
        <dbReference type="SAM" id="MobiDB-lite"/>
    </source>
</evidence>
<evidence type="ECO:0000313" key="3">
    <source>
        <dbReference type="EMBL" id="OSX71933.1"/>
    </source>
</evidence>
<proteinExistence type="predicted"/>
<feature type="chain" id="PRO_5012168525" evidence="2">
    <location>
        <begin position="25"/>
        <end position="251"/>
    </location>
</feature>
<reference evidence="3 4" key="1">
    <citation type="submission" date="2017-03" db="EMBL/GenBank/DDBJ databases">
        <title>WGS assembly of Porphyra umbilicalis.</title>
        <authorList>
            <person name="Brawley S.H."/>
            <person name="Blouin N.A."/>
            <person name="Ficko-Blean E."/>
            <person name="Wheeler G.L."/>
            <person name="Lohr M."/>
            <person name="Goodson H.V."/>
            <person name="Jenkins J.W."/>
            <person name="Blaby-Haas C.E."/>
            <person name="Helliwell K.E."/>
            <person name="Chan C."/>
            <person name="Marriage T."/>
            <person name="Bhattacharya D."/>
            <person name="Klein A.S."/>
            <person name="Badis Y."/>
            <person name="Brodie J."/>
            <person name="Cao Y."/>
            <person name="Collen J."/>
            <person name="Dittami S.M."/>
            <person name="Gachon C.M."/>
            <person name="Green B.R."/>
            <person name="Karpowicz S."/>
            <person name="Kim J.W."/>
            <person name="Kudahl U."/>
            <person name="Lin S."/>
            <person name="Michel G."/>
            <person name="Mittag M."/>
            <person name="Olson B.J."/>
            <person name="Pangilinan J."/>
            <person name="Peng Y."/>
            <person name="Qiu H."/>
            <person name="Shu S."/>
            <person name="Singer J.T."/>
            <person name="Smith A.G."/>
            <person name="Sprecher B.N."/>
            <person name="Wagner V."/>
            <person name="Wang W."/>
            <person name="Wang Z.-Y."/>
            <person name="Yan J."/>
            <person name="Yarish C."/>
            <person name="Zoeuner-Riek S."/>
            <person name="Zhuang Y."/>
            <person name="Zou Y."/>
            <person name="Lindquist E.A."/>
            <person name="Grimwood J."/>
            <person name="Barry K."/>
            <person name="Rokhsar D.S."/>
            <person name="Schmutz J."/>
            <person name="Stiller J.W."/>
            <person name="Grossman A.R."/>
            <person name="Prochnik S.E."/>
        </authorList>
    </citation>
    <scope>NUCLEOTIDE SEQUENCE [LARGE SCALE GENOMIC DNA]</scope>
    <source>
        <strain evidence="3">4086291</strain>
    </source>
</reference>
<keyword evidence="2" id="KW-0732">Signal</keyword>
<keyword evidence="4" id="KW-1185">Reference proteome</keyword>
<protein>
    <submittedName>
        <fullName evidence="3">Uncharacterized protein</fullName>
    </submittedName>
</protein>
<dbReference type="Gene3D" id="2.70.50.70">
    <property type="match status" value="1"/>
</dbReference>
<evidence type="ECO:0000313" key="4">
    <source>
        <dbReference type="Proteomes" id="UP000218209"/>
    </source>
</evidence>
<dbReference type="AlphaFoldDB" id="A0A1X6NU67"/>
<feature type="region of interest" description="Disordered" evidence="1">
    <location>
        <begin position="228"/>
        <end position="251"/>
    </location>
</feature>
<name>A0A1X6NU67_PORUM</name>
<gene>
    <name evidence="3" type="ORF">BU14_0489s0011</name>
</gene>
<dbReference type="Proteomes" id="UP000218209">
    <property type="component" value="Unassembled WGS sequence"/>
</dbReference>
<dbReference type="PROSITE" id="PS51257">
    <property type="entry name" value="PROKAR_LIPOPROTEIN"/>
    <property type="match status" value="1"/>
</dbReference>
<sequence length="251" mass="28927">MAADCGRHMRWVVMLLLLAAGCLGDVMGTSGHSSLVSPLTREFDESCRLGGKPPYIKDCHGPCSREFKRPNYKIETHGRGSVMKVIYFRNRHKNGFMRLTLVPTKHRYNHNVHHRNAFRWSCWEHGEVPCPNRSQSECGNDNLGRRYQQWVKIPPVFPDGDYVLGFAWFGGYGLGTYWSCAEIRIQGGDPVQDSYQPEFVDNRGGRCMSSVTNPWNCRREPCWNPQPAMRKPQEFENGKRPPPLKRWQVLT</sequence>
<dbReference type="OrthoDB" id="2342176at2759"/>
<evidence type="ECO:0000256" key="2">
    <source>
        <dbReference type="SAM" id="SignalP"/>
    </source>
</evidence>
<dbReference type="EMBL" id="KV919098">
    <property type="protein sequence ID" value="OSX71933.1"/>
    <property type="molecule type" value="Genomic_DNA"/>
</dbReference>
<organism evidence="3 4">
    <name type="scientific">Porphyra umbilicalis</name>
    <name type="common">Purple laver</name>
    <name type="synonym">Red alga</name>
    <dbReference type="NCBI Taxonomy" id="2786"/>
    <lineage>
        <taxon>Eukaryota</taxon>
        <taxon>Rhodophyta</taxon>
        <taxon>Bangiophyceae</taxon>
        <taxon>Bangiales</taxon>
        <taxon>Bangiaceae</taxon>
        <taxon>Porphyra</taxon>
    </lineage>
</organism>
<feature type="signal peptide" evidence="2">
    <location>
        <begin position="1"/>
        <end position="24"/>
    </location>
</feature>